<keyword evidence="5" id="KW-1185">Reference proteome</keyword>
<feature type="compositionally biased region" description="Low complexity" evidence="2">
    <location>
        <begin position="310"/>
        <end position="322"/>
    </location>
</feature>
<dbReference type="Gene3D" id="3.30.1330.60">
    <property type="entry name" value="OmpA-like domain"/>
    <property type="match status" value="1"/>
</dbReference>
<evidence type="ECO:0000313" key="5">
    <source>
        <dbReference type="Proteomes" id="UP000779507"/>
    </source>
</evidence>
<gene>
    <name evidence="4" type="ORF">HNP98_002072</name>
</gene>
<feature type="region of interest" description="Disordered" evidence="2">
    <location>
        <begin position="287"/>
        <end position="324"/>
    </location>
</feature>
<dbReference type="InterPro" id="IPR006665">
    <property type="entry name" value="OmpA-like"/>
</dbReference>
<feature type="region of interest" description="Disordered" evidence="2">
    <location>
        <begin position="418"/>
        <end position="446"/>
    </location>
</feature>
<dbReference type="Proteomes" id="UP000779507">
    <property type="component" value="Unassembled WGS sequence"/>
</dbReference>
<dbReference type="RefSeq" id="WP_173809982.1">
    <property type="nucleotide sequence ID" value="NZ_JABSNP010000008.1"/>
</dbReference>
<accession>A0ABX2FQW9</accession>
<evidence type="ECO:0000259" key="3">
    <source>
        <dbReference type="PROSITE" id="PS51123"/>
    </source>
</evidence>
<dbReference type="Pfam" id="PF00691">
    <property type="entry name" value="OmpA"/>
    <property type="match status" value="1"/>
</dbReference>
<keyword evidence="1" id="KW-0472">Membrane</keyword>
<protein>
    <submittedName>
        <fullName evidence="4">Outer membrane protein OmpA-like peptidoglycan-associated protein</fullName>
    </submittedName>
</protein>
<feature type="compositionally biased region" description="Low complexity" evidence="2">
    <location>
        <begin position="228"/>
        <end position="245"/>
    </location>
</feature>
<dbReference type="PROSITE" id="PS51123">
    <property type="entry name" value="OMPA_2"/>
    <property type="match status" value="1"/>
</dbReference>
<sequence>MASTSTLAFHVAGLQAQLAASVGLPEATAAALSQQALPLLVHSLGTAEGLGSPENLRAMCQQLYQTQAHTDLAELTRPDGGWPEHRRHLAQTLLGAGRFHALAGSHAPATPGQASDWMGCLALVALATAGQQAAEHHLDANGLQNWLRAQAAPGPVAAPVVAAAPAAVAGPAAARSETGTAPWWPLAVLAVVGIGASSYFWQKQTMEAARPLIAAVQKAVASVAAPAAEAPAPEKPAPAAKPAAEVRTAKPAALRGSDNKLAAVLALRRKEGALVAIPHRSAVLPVASGGQPAPSLSVTMPRGEGARDVQPAAPAQSNANSAEAVLSQRLANPEGASRKPIDLDRLSFAPGQATMGPEGAQQLGNIASLLKTHPRYRLIVFGNAETSEPHSIALALDRANLVIAELVKQGVPSTALQAQGHLRPAADKADDPAATRRPALYISSME</sequence>
<evidence type="ECO:0000313" key="4">
    <source>
        <dbReference type="EMBL" id="NRT19248.1"/>
    </source>
</evidence>
<feature type="region of interest" description="Disordered" evidence="2">
    <location>
        <begin position="228"/>
        <end position="251"/>
    </location>
</feature>
<comment type="caution">
    <text evidence="4">The sequence shown here is derived from an EMBL/GenBank/DDBJ whole genome shotgun (WGS) entry which is preliminary data.</text>
</comment>
<evidence type="ECO:0000256" key="1">
    <source>
        <dbReference type="PROSITE-ProRule" id="PRU00473"/>
    </source>
</evidence>
<feature type="domain" description="OmpA-like" evidence="3">
    <location>
        <begin position="335"/>
        <end position="446"/>
    </location>
</feature>
<feature type="compositionally biased region" description="Basic and acidic residues" evidence="2">
    <location>
        <begin position="424"/>
        <end position="434"/>
    </location>
</feature>
<dbReference type="SUPFAM" id="SSF103088">
    <property type="entry name" value="OmpA-like"/>
    <property type="match status" value="1"/>
</dbReference>
<dbReference type="InterPro" id="IPR036737">
    <property type="entry name" value="OmpA-like_sf"/>
</dbReference>
<name>A0ABX2FQW9_9BACT</name>
<dbReference type="EMBL" id="JABSNP010000008">
    <property type="protein sequence ID" value="NRT19248.1"/>
    <property type="molecule type" value="Genomic_DNA"/>
</dbReference>
<evidence type="ECO:0000256" key="2">
    <source>
        <dbReference type="SAM" id="MobiDB-lite"/>
    </source>
</evidence>
<reference evidence="4 5" key="1">
    <citation type="submission" date="2020-05" db="EMBL/GenBank/DDBJ databases">
        <title>Genomic Encyclopedia of Type Strains, Phase IV (KMG-V): Genome sequencing to study the core and pangenomes of soil and plant-associated prokaryotes.</title>
        <authorList>
            <person name="Whitman W."/>
        </authorList>
    </citation>
    <scope>NUCLEOTIDE SEQUENCE [LARGE SCALE GENOMIC DNA]</scope>
    <source>
        <strain evidence="4 5">9A</strain>
    </source>
</reference>
<proteinExistence type="predicted"/>
<organism evidence="4 5">
    <name type="scientific">Hymenobacter caeli</name>
    <dbReference type="NCBI Taxonomy" id="2735894"/>
    <lineage>
        <taxon>Bacteria</taxon>
        <taxon>Pseudomonadati</taxon>
        <taxon>Bacteroidota</taxon>
        <taxon>Cytophagia</taxon>
        <taxon>Cytophagales</taxon>
        <taxon>Hymenobacteraceae</taxon>
        <taxon>Hymenobacter</taxon>
    </lineage>
</organism>